<dbReference type="RefSeq" id="WP_146884592.1">
    <property type="nucleotide sequence ID" value="NZ_BJXB01000009.1"/>
</dbReference>
<gene>
    <name evidence="1" type="ORF">DC3_24310</name>
</gene>
<reference evidence="1 2" key="1">
    <citation type="submission" date="2019-07" db="EMBL/GenBank/DDBJ databases">
        <title>Whole genome shotgun sequence of Deinococcus cellulosilyticus NBRC 106333.</title>
        <authorList>
            <person name="Hosoyama A."/>
            <person name="Uohara A."/>
            <person name="Ohji S."/>
            <person name="Ichikawa N."/>
        </authorList>
    </citation>
    <scope>NUCLEOTIDE SEQUENCE [LARGE SCALE GENOMIC DNA]</scope>
    <source>
        <strain evidence="1 2">NBRC 106333</strain>
    </source>
</reference>
<evidence type="ECO:0000313" key="1">
    <source>
        <dbReference type="EMBL" id="GEM46796.1"/>
    </source>
</evidence>
<protein>
    <submittedName>
        <fullName evidence="1">Uncharacterized protein</fullName>
    </submittedName>
</protein>
<dbReference type="AlphaFoldDB" id="A0A511N2Z6"/>
<dbReference type="EMBL" id="BJXB01000009">
    <property type="protein sequence ID" value="GEM46796.1"/>
    <property type="molecule type" value="Genomic_DNA"/>
</dbReference>
<organism evidence="1 2">
    <name type="scientific">Deinococcus cellulosilyticus (strain DSM 18568 / NBRC 106333 / KACC 11606 / 5516J-15)</name>
    <dbReference type="NCBI Taxonomy" id="1223518"/>
    <lineage>
        <taxon>Bacteria</taxon>
        <taxon>Thermotogati</taxon>
        <taxon>Deinococcota</taxon>
        <taxon>Deinococci</taxon>
        <taxon>Deinococcales</taxon>
        <taxon>Deinococcaceae</taxon>
        <taxon>Deinococcus</taxon>
    </lineage>
</organism>
<dbReference type="OrthoDB" id="69974at2"/>
<dbReference type="Proteomes" id="UP000321306">
    <property type="component" value="Unassembled WGS sequence"/>
</dbReference>
<comment type="caution">
    <text evidence="1">The sequence shown here is derived from an EMBL/GenBank/DDBJ whole genome shotgun (WGS) entry which is preliminary data.</text>
</comment>
<evidence type="ECO:0000313" key="2">
    <source>
        <dbReference type="Proteomes" id="UP000321306"/>
    </source>
</evidence>
<keyword evidence="2" id="KW-1185">Reference proteome</keyword>
<sequence>MKPLVIELHEGLPTQPMTCSRVQGTLQQVQQEVERICEAFLGHGFPVVRVKVEAAPWNAITPQTSRDLKTEDQNRYFEHHCKVLIPETGDLEILQQVCQGHGAHLSRNAFKTLKEGGQERFVTLRMYGVALDQAQEQADLLRIHLEQAGFSCQKSIMEYCVLDTQIELDAGWGA</sequence>
<name>A0A511N2Z6_DEIC1</name>
<proteinExistence type="predicted"/>
<accession>A0A511N2Z6</accession>